<dbReference type="AlphaFoldDB" id="A0A9X1FAL5"/>
<accession>A0A9X1FAL5</accession>
<dbReference type="InterPro" id="IPR006016">
    <property type="entry name" value="UspA"/>
</dbReference>
<evidence type="ECO:0000313" key="4">
    <source>
        <dbReference type="Proteomes" id="UP001138894"/>
    </source>
</evidence>
<dbReference type="Pfam" id="PF00582">
    <property type="entry name" value="Usp"/>
    <property type="match status" value="2"/>
</dbReference>
<protein>
    <submittedName>
        <fullName evidence="3">Universal stress protein</fullName>
    </submittedName>
</protein>
<sequence length="382" mass="43095">MKLLDNILLAQDFSKSSNDVLHTAIDLAKVFKSKITPIHVVSEYIENDKTRQLLNEATVERLRETLNEIKSASVETGEAILESGSPLDAIVRAAVDINANLIVVGDGTSESTDNKNFRLGTTTERIIQKSDKPVFVVKENMPLNIQQILCPVDFSAASKRALSNAIIMARKFRAELTILSVSELQETLWFSSDQAKEEEGRARSLKHKKQFDDFLEEFSLTGLNWVKETPKGKPAEEILSAISRKMVDLLVMGTNGRTGLNRLIMGSVTEKVIREVPCSFLTLKSEDAFSLQLETNIKDIEQRYESGIQLMDDGFYEEAISQFKACLGVNNMHIPAYLEIAKVYEKLNDLEKAKLYRDQGIQIKEKIWYSKIEDEVRKLRGS</sequence>
<feature type="domain" description="UspA" evidence="2">
    <location>
        <begin position="146"/>
        <end position="282"/>
    </location>
</feature>
<dbReference type="PANTHER" id="PTHR46268:SF6">
    <property type="entry name" value="UNIVERSAL STRESS PROTEIN UP12"/>
    <property type="match status" value="1"/>
</dbReference>
<organism evidence="3 4">
    <name type="scientific">Winogradskyella luteola</name>
    <dbReference type="NCBI Taxonomy" id="2828330"/>
    <lineage>
        <taxon>Bacteria</taxon>
        <taxon>Pseudomonadati</taxon>
        <taxon>Bacteroidota</taxon>
        <taxon>Flavobacteriia</taxon>
        <taxon>Flavobacteriales</taxon>
        <taxon>Flavobacteriaceae</taxon>
        <taxon>Winogradskyella</taxon>
    </lineage>
</organism>
<dbReference type="Proteomes" id="UP001138894">
    <property type="component" value="Unassembled WGS sequence"/>
</dbReference>
<evidence type="ECO:0000313" key="3">
    <source>
        <dbReference type="EMBL" id="MBV7270632.1"/>
    </source>
</evidence>
<evidence type="ECO:0000259" key="2">
    <source>
        <dbReference type="Pfam" id="PF00582"/>
    </source>
</evidence>
<dbReference type="PANTHER" id="PTHR46268">
    <property type="entry name" value="STRESS RESPONSE PROTEIN NHAX"/>
    <property type="match status" value="1"/>
</dbReference>
<evidence type="ECO:0000256" key="1">
    <source>
        <dbReference type="ARBA" id="ARBA00008791"/>
    </source>
</evidence>
<dbReference type="CDD" id="cd00293">
    <property type="entry name" value="USP-like"/>
    <property type="match status" value="2"/>
</dbReference>
<name>A0A9X1FAL5_9FLAO</name>
<dbReference type="RefSeq" id="WP_218547857.1">
    <property type="nucleotide sequence ID" value="NZ_JAGSPD010000020.1"/>
</dbReference>
<proteinExistence type="inferred from homology"/>
<dbReference type="EMBL" id="JAGSPD010000020">
    <property type="protein sequence ID" value="MBV7270632.1"/>
    <property type="molecule type" value="Genomic_DNA"/>
</dbReference>
<comment type="similarity">
    <text evidence="1">Belongs to the universal stress protein A family.</text>
</comment>
<keyword evidence="4" id="KW-1185">Reference proteome</keyword>
<comment type="caution">
    <text evidence="3">The sequence shown here is derived from an EMBL/GenBank/DDBJ whole genome shotgun (WGS) entry which is preliminary data.</text>
</comment>
<feature type="domain" description="UspA" evidence="2">
    <location>
        <begin position="5"/>
        <end position="138"/>
    </location>
</feature>
<reference evidence="3" key="1">
    <citation type="submission" date="2021-04" db="EMBL/GenBank/DDBJ databases">
        <authorList>
            <person name="Pira H."/>
            <person name="Risdian C."/>
            <person name="Wink J."/>
        </authorList>
    </citation>
    <scope>NUCLEOTIDE SEQUENCE</scope>
    <source>
        <strain evidence="3">WHY3</strain>
    </source>
</reference>
<gene>
    <name evidence="3" type="ORF">KCG49_15695</name>
</gene>